<dbReference type="EMBL" id="BAABHD010000029">
    <property type="protein sequence ID" value="GAA4457383.1"/>
    <property type="molecule type" value="Genomic_DNA"/>
</dbReference>
<comment type="caution">
    <text evidence="1">The sequence shown here is derived from an EMBL/GenBank/DDBJ whole genome shotgun (WGS) entry which is preliminary data.</text>
</comment>
<organism evidence="1 2">
    <name type="scientific">Nibrella saemangeumensis</name>
    <dbReference type="NCBI Taxonomy" id="1084526"/>
    <lineage>
        <taxon>Bacteria</taxon>
        <taxon>Pseudomonadati</taxon>
        <taxon>Bacteroidota</taxon>
        <taxon>Cytophagia</taxon>
        <taxon>Cytophagales</taxon>
        <taxon>Spirosomataceae</taxon>
        <taxon>Nibrella</taxon>
    </lineage>
</organism>
<dbReference type="RefSeq" id="WP_345244457.1">
    <property type="nucleotide sequence ID" value="NZ_BAABHD010000029.1"/>
</dbReference>
<proteinExistence type="predicted"/>
<accession>A0ABP8MWN4</accession>
<evidence type="ECO:0000313" key="2">
    <source>
        <dbReference type="Proteomes" id="UP001501175"/>
    </source>
</evidence>
<sequence>MTTTVTYQSLQAEQAWMVVSDQLQQRNSILSRGIAQLERNPKELPMASRLMILRYHLRISLRKLTSEARKFPQTADDAQRMHQQWMHIQQLFFLLRQIDAELNNAKEESEALRGWLDSLETRIYKSALVHLN</sequence>
<dbReference type="Proteomes" id="UP001501175">
    <property type="component" value="Unassembled WGS sequence"/>
</dbReference>
<name>A0ABP8MWN4_9BACT</name>
<protein>
    <submittedName>
        <fullName evidence="1">Uncharacterized protein</fullName>
    </submittedName>
</protein>
<reference evidence="2" key="1">
    <citation type="journal article" date="2019" name="Int. J. Syst. Evol. Microbiol.">
        <title>The Global Catalogue of Microorganisms (GCM) 10K type strain sequencing project: providing services to taxonomists for standard genome sequencing and annotation.</title>
        <authorList>
            <consortium name="The Broad Institute Genomics Platform"/>
            <consortium name="The Broad Institute Genome Sequencing Center for Infectious Disease"/>
            <person name="Wu L."/>
            <person name="Ma J."/>
        </authorList>
    </citation>
    <scope>NUCLEOTIDE SEQUENCE [LARGE SCALE GENOMIC DNA]</scope>
    <source>
        <strain evidence="2">JCM 17927</strain>
    </source>
</reference>
<evidence type="ECO:0000313" key="1">
    <source>
        <dbReference type="EMBL" id="GAA4457383.1"/>
    </source>
</evidence>
<keyword evidence="2" id="KW-1185">Reference proteome</keyword>
<gene>
    <name evidence="1" type="ORF">GCM10023189_27970</name>
</gene>